<dbReference type="SMART" id="SM00698">
    <property type="entry name" value="MORN"/>
    <property type="match status" value="8"/>
</dbReference>
<feature type="region of interest" description="Disordered" evidence="2">
    <location>
        <begin position="364"/>
        <end position="415"/>
    </location>
</feature>
<feature type="compositionally biased region" description="Low complexity" evidence="2">
    <location>
        <begin position="490"/>
        <end position="505"/>
    </location>
</feature>
<dbReference type="SUPFAM" id="SSF82185">
    <property type="entry name" value="Histone H3 K4-specific methyltransferase SET7/9 N-terminal domain"/>
    <property type="match status" value="2"/>
</dbReference>
<protein>
    <recommendedName>
        <fullName evidence="4">MORN repeat-containing protein 5</fullName>
    </recommendedName>
</protein>
<feature type="region of interest" description="Disordered" evidence="2">
    <location>
        <begin position="484"/>
        <end position="518"/>
    </location>
</feature>
<name>A0A7S4B5E3_CHRCT</name>
<reference evidence="3" key="1">
    <citation type="submission" date="2021-01" db="EMBL/GenBank/DDBJ databases">
        <authorList>
            <person name="Corre E."/>
            <person name="Pelletier E."/>
            <person name="Niang G."/>
            <person name="Scheremetjew M."/>
            <person name="Finn R."/>
            <person name="Kale V."/>
            <person name="Holt S."/>
            <person name="Cochrane G."/>
            <person name="Meng A."/>
            <person name="Brown T."/>
            <person name="Cohen L."/>
        </authorList>
    </citation>
    <scope>NUCLEOTIDE SEQUENCE</scope>
    <source>
        <strain evidence="3">CCMP645</strain>
    </source>
</reference>
<evidence type="ECO:0000256" key="2">
    <source>
        <dbReference type="SAM" id="MobiDB-lite"/>
    </source>
</evidence>
<dbReference type="InterPro" id="IPR003409">
    <property type="entry name" value="MORN"/>
</dbReference>
<evidence type="ECO:0000313" key="3">
    <source>
        <dbReference type="EMBL" id="CAE0754729.1"/>
    </source>
</evidence>
<dbReference type="PANTHER" id="PTHR23084">
    <property type="entry name" value="PHOSPHATIDYLINOSITOL-4-PHOSPHATE 5-KINASE RELATED"/>
    <property type="match status" value="1"/>
</dbReference>
<evidence type="ECO:0008006" key="4">
    <source>
        <dbReference type="Google" id="ProtNLM"/>
    </source>
</evidence>
<dbReference type="AlphaFoldDB" id="A0A7S4B5E3"/>
<sequence>MANLGATYAEFGTFSGTTMDGLRDGKGTFKYPNPFFTYTGSWSKGIAQGSGKFIMADGSSYEGSFVDGEMCGTGMRRWQSGASYSGQFEFGEMHGEGTYIGGSGEQYQGGFCRNKRHGHGVLVKPDGERYEGQFDSHRLCGRGEISYASGDAFLGEFRSNVREGNGTIQWANGSSYAGQWQADLLHGEGQFATPGGFYYHGIFEQGKAQAPSNRMVAAPFEDPPAKIVISSIGANWSALELAPNESESAMSVVLRLAGEGLDADADLETRTQPAALDLEVPMAAWEDPIAMTLPAGSQRPPFLVVELFRDGAKQASGKALLHMPATDDEEGPAEMQLSVACRRPDDESDTVFINASYSISTDAAAGTSAGSVSGSNGDGGNGAGDRSGNGGDGGGGGGSGGNGDTDCSAALQGEAPSQPPQLVVCAGAPLPALTLRCVCAVAIELPPPEGADAGEAPKELVERLHQNVCEGGRLVHLRLVQHPQPKQAVTKSAPKPTKGAKAAPPAAAPPTPPPEAKTQEWDLGSVLLAAGGSSKPAVLRATMPSDLQVGEATLIISDVTASLEAAGIEPVEPLSVPLSVQA</sequence>
<dbReference type="Pfam" id="PF02493">
    <property type="entry name" value="MORN"/>
    <property type="match status" value="8"/>
</dbReference>
<feature type="compositionally biased region" description="Gly residues" evidence="2">
    <location>
        <begin position="376"/>
        <end position="403"/>
    </location>
</feature>
<feature type="compositionally biased region" description="Low complexity" evidence="2">
    <location>
        <begin position="364"/>
        <end position="375"/>
    </location>
</feature>
<dbReference type="EMBL" id="HBIZ01012205">
    <property type="protein sequence ID" value="CAE0754729.1"/>
    <property type="molecule type" value="Transcribed_RNA"/>
</dbReference>
<organism evidence="3">
    <name type="scientific">Chrysotila carterae</name>
    <name type="common">Marine alga</name>
    <name type="synonym">Syracosphaera carterae</name>
    <dbReference type="NCBI Taxonomy" id="13221"/>
    <lineage>
        <taxon>Eukaryota</taxon>
        <taxon>Haptista</taxon>
        <taxon>Haptophyta</taxon>
        <taxon>Prymnesiophyceae</taxon>
        <taxon>Isochrysidales</taxon>
        <taxon>Isochrysidaceae</taxon>
        <taxon>Chrysotila</taxon>
    </lineage>
</organism>
<gene>
    <name evidence="3" type="ORF">PCAR00345_LOCUS7316</name>
</gene>
<dbReference type="Gene3D" id="2.20.110.10">
    <property type="entry name" value="Histone H3 K4-specific methyltransferase SET7/9 N-terminal domain"/>
    <property type="match status" value="3"/>
</dbReference>
<proteinExistence type="predicted"/>
<feature type="compositionally biased region" description="Pro residues" evidence="2">
    <location>
        <begin position="506"/>
        <end position="515"/>
    </location>
</feature>
<dbReference type="PANTHER" id="PTHR23084:SF263">
    <property type="entry name" value="MORN REPEAT-CONTAINING PROTEIN 1"/>
    <property type="match status" value="1"/>
</dbReference>
<keyword evidence="1" id="KW-0677">Repeat</keyword>
<evidence type="ECO:0000256" key="1">
    <source>
        <dbReference type="ARBA" id="ARBA00022737"/>
    </source>
</evidence>
<accession>A0A7S4B5E3</accession>